<keyword evidence="1" id="KW-0378">Hydrolase</keyword>
<name>A0A7J6MU06_PERCH</name>
<dbReference type="GO" id="GO:0016787">
    <property type="term" value="F:hydrolase activity"/>
    <property type="evidence" value="ECO:0007669"/>
    <property type="project" value="UniProtKB-KW"/>
</dbReference>
<dbReference type="GO" id="GO:0006281">
    <property type="term" value="P:DNA repair"/>
    <property type="evidence" value="ECO:0007669"/>
    <property type="project" value="UniProtKB-KW"/>
</dbReference>
<dbReference type="GO" id="GO:0006310">
    <property type="term" value="P:DNA recombination"/>
    <property type="evidence" value="ECO:0007669"/>
    <property type="project" value="UniProtKB-KW"/>
</dbReference>
<evidence type="ECO:0000313" key="4">
    <source>
        <dbReference type="Proteomes" id="UP000591131"/>
    </source>
</evidence>
<comment type="similarity">
    <text evidence="1">Belongs to the helicase family.</text>
</comment>
<proteinExistence type="inferred from homology"/>
<dbReference type="GO" id="GO:0043139">
    <property type="term" value="F:5'-3' DNA helicase activity"/>
    <property type="evidence" value="ECO:0007669"/>
    <property type="project" value="UniProtKB-EC"/>
</dbReference>
<dbReference type="InterPro" id="IPR051055">
    <property type="entry name" value="PIF1_helicase"/>
</dbReference>
<sequence length="345" mass="39054">MSSDQTTQDHYQRMVRNLDEQQTSTLMEILRDIKQGSAKNGVHHLVTGVAGSGKSHILRCLTKALELGGYSVYPIAINALASNVIDGSTFMHFFALKFDHEHGILHDNSYFRSPSVLAERMRQGLVSTKRLKLFSKERKPVIIFDEITTCHSSILEALDIFLRTATGESDYFGGVSIVLGGDCLQLRGPQPLKHGVYQNLEIRAPWDSPLLRERVSLKIYYLQTFHRGLHMPDRAERPGRRGRRPLVFTGHGPDVQYLQLLKEMRHIHLRSAGTNVPPKLSEESMQLVAKLMDREGSHETGWTGLCIYKSRVAEINRLHLNSNNNEAVTFKAFTYGSNLRVTLYV</sequence>
<comment type="cofactor">
    <cofactor evidence="1">
        <name>Mg(2+)</name>
        <dbReference type="ChEBI" id="CHEBI:18420"/>
    </cofactor>
</comment>
<comment type="catalytic activity">
    <reaction evidence="1">
        <text>ATP + H2O = ADP + phosphate + H(+)</text>
        <dbReference type="Rhea" id="RHEA:13065"/>
        <dbReference type="ChEBI" id="CHEBI:15377"/>
        <dbReference type="ChEBI" id="CHEBI:15378"/>
        <dbReference type="ChEBI" id="CHEBI:30616"/>
        <dbReference type="ChEBI" id="CHEBI:43474"/>
        <dbReference type="ChEBI" id="CHEBI:456216"/>
        <dbReference type="EC" id="5.6.2.3"/>
    </reaction>
</comment>
<dbReference type="EMBL" id="JAAPAO010000064">
    <property type="protein sequence ID" value="KAF4674381.1"/>
    <property type="molecule type" value="Genomic_DNA"/>
</dbReference>
<dbReference type="Pfam" id="PF05970">
    <property type="entry name" value="PIF1"/>
    <property type="match status" value="1"/>
</dbReference>
<dbReference type="AlphaFoldDB" id="A0A7J6MU06"/>
<dbReference type="Proteomes" id="UP000591131">
    <property type="component" value="Unassembled WGS sequence"/>
</dbReference>
<organism evidence="3 4">
    <name type="scientific">Perkinsus chesapeaki</name>
    <name type="common">Clam parasite</name>
    <name type="synonym">Perkinsus andrewsi</name>
    <dbReference type="NCBI Taxonomy" id="330153"/>
    <lineage>
        <taxon>Eukaryota</taxon>
        <taxon>Sar</taxon>
        <taxon>Alveolata</taxon>
        <taxon>Perkinsozoa</taxon>
        <taxon>Perkinsea</taxon>
        <taxon>Perkinsida</taxon>
        <taxon>Perkinsidae</taxon>
        <taxon>Perkinsus</taxon>
    </lineage>
</organism>
<gene>
    <name evidence="3" type="ORF">FOL47_009290</name>
</gene>
<dbReference type="EC" id="5.6.2.3" evidence="1"/>
<keyword evidence="1" id="KW-0233">DNA recombination</keyword>
<dbReference type="Gene3D" id="3.40.50.300">
    <property type="entry name" value="P-loop containing nucleotide triphosphate hydrolases"/>
    <property type="match status" value="1"/>
</dbReference>
<evidence type="ECO:0000256" key="1">
    <source>
        <dbReference type="RuleBase" id="RU363044"/>
    </source>
</evidence>
<dbReference type="SUPFAM" id="SSF52540">
    <property type="entry name" value="P-loop containing nucleoside triphosphate hydrolases"/>
    <property type="match status" value="1"/>
</dbReference>
<keyword evidence="1" id="KW-0347">Helicase</keyword>
<evidence type="ECO:0000313" key="3">
    <source>
        <dbReference type="EMBL" id="KAF4674381.1"/>
    </source>
</evidence>
<keyword evidence="1" id="KW-0067">ATP-binding</keyword>
<keyword evidence="1" id="KW-0227">DNA damage</keyword>
<keyword evidence="1" id="KW-0234">DNA repair</keyword>
<reference evidence="3 4" key="1">
    <citation type="submission" date="2020-04" db="EMBL/GenBank/DDBJ databases">
        <title>Perkinsus chesapeaki whole genome sequence.</title>
        <authorList>
            <person name="Bogema D.R."/>
        </authorList>
    </citation>
    <scope>NUCLEOTIDE SEQUENCE [LARGE SCALE GENOMIC DNA]</scope>
    <source>
        <strain evidence="3">ATCC PRA-425</strain>
    </source>
</reference>
<dbReference type="PANTHER" id="PTHR47642">
    <property type="entry name" value="ATP-DEPENDENT DNA HELICASE"/>
    <property type="match status" value="1"/>
</dbReference>
<feature type="domain" description="DNA helicase Pif1-like DEAD-box helicase" evidence="2">
    <location>
        <begin position="19"/>
        <end position="186"/>
    </location>
</feature>
<dbReference type="InterPro" id="IPR010285">
    <property type="entry name" value="DNA_helicase_pif1-like_DEAD"/>
</dbReference>
<dbReference type="GO" id="GO:0005524">
    <property type="term" value="F:ATP binding"/>
    <property type="evidence" value="ECO:0007669"/>
    <property type="project" value="UniProtKB-KW"/>
</dbReference>
<accession>A0A7J6MU06</accession>
<dbReference type="OrthoDB" id="416437at2759"/>
<dbReference type="InterPro" id="IPR027417">
    <property type="entry name" value="P-loop_NTPase"/>
</dbReference>
<evidence type="ECO:0000259" key="2">
    <source>
        <dbReference type="Pfam" id="PF05970"/>
    </source>
</evidence>
<comment type="caution">
    <text evidence="3">The sequence shown here is derived from an EMBL/GenBank/DDBJ whole genome shotgun (WGS) entry which is preliminary data.</text>
</comment>
<keyword evidence="1" id="KW-0547">Nucleotide-binding</keyword>
<keyword evidence="4" id="KW-1185">Reference proteome</keyword>
<dbReference type="PANTHER" id="PTHR47642:SF5">
    <property type="entry name" value="ATP-DEPENDENT DNA HELICASE"/>
    <property type="match status" value="1"/>
</dbReference>
<dbReference type="GO" id="GO:0000723">
    <property type="term" value="P:telomere maintenance"/>
    <property type="evidence" value="ECO:0007669"/>
    <property type="project" value="InterPro"/>
</dbReference>
<protein>
    <recommendedName>
        <fullName evidence="1">ATP-dependent DNA helicase</fullName>
        <ecNumber evidence="1">5.6.2.3</ecNumber>
    </recommendedName>
</protein>